<dbReference type="InterPro" id="IPR022398">
    <property type="entry name" value="Peptidase_S8_His-AS"/>
</dbReference>
<dbReference type="AlphaFoldDB" id="W4KP58"/>
<dbReference type="PROSITE" id="PS51892">
    <property type="entry name" value="SUBTILASE"/>
    <property type="match status" value="1"/>
</dbReference>
<dbReference type="InterPro" id="IPR034193">
    <property type="entry name" value="PCSK9_ProteinaseK-like"/>
</dbReference>
<dbReference type="InterPro" id="IPR000209">
    <property type="entry name" value="Peptidase_S8/S53_dom"/>
</dbReference>
<dbReference type="EMBL" id="KI925454">
    <property type="protein sequence ID" value="ETW87175.1"/>
    <property type="molecule type" value="Genomic_DNA"/>
</dbReference>
<dbReference type="KEGG" id="hir:HETIRDRAFT_99563"/>
<organism evidence="7 8">
    <name type="scientific">Heterobasidion irregulare (strain TC 32-1)</name>
    <dbReference type="NCBI Taxonomy" id="747525"/>
    <lineage>
        <taxon>Eukaryota</taxon>
        <taxon>Fungi</taxon>
        <taxon>Dikarya</taxon>
        <taxon>Basidiomycota</taxon>
        <taxon>Agaricomycotina</taxon>
        <taxon>Agaricomycetes</taxon>
        <taxon>Russulales</taxon>
        <taxon>Bondarzewiaceae</taxon>
        <taxon>Heterobasidion</taxon>
        <taxon>Heterobasidion annosum species complex</taxon>
    </lineage>
</organism>
<dbReference type="HOGENOM" id="CLU_011263_1_0_1"/>
<dbReference type="SUPFAM" id="SSF52743">
    <property type="entry name" value="Subtilisin-like"/>
    <property type="match status" value="1"/>
</dbReference>
<evidence type="ECO:0000259" key="6">
    <source>
        <dbReference type="Pfam" id="PF00082"/>
    </source>
</evidence>
<evidence type="ECO:0000313" key="8">
    <source>
        <dbReference type="Proteomes" id="UP000030671"/>
    </source>
</evidence>
<dbReference type="Proteomes" id="UP000030671">
    <property type="component" value="Unassembled WGS sequence"/>
</dbReference>
<sequence>MNALEPTPLGVSLGLARMEWVGGSAANTNFVYRFGSSAGAGVDTSSLIPVSIFTGHSDFGGRARWAATFGGYPNADGNGHGTHVSGTAAGSRRGVAKSANLIAVKMLSDQGSGSVSDIVSGLNFVSTSARSSGRPTIATMSLGGSASTALENAVSSPVQLVSQGIHVKVAAGNDNANADNTSPARVGVANTIGASTINDTRASFSNFGSVVDIFAPGQLQAPGLAATNRISGTSMVKCRLLEEVSRFWPHQATSHVAGLIAYLITRGGNASPAVTTSRLKGIGINSALSSIPSGTVNLPARNDV</sequence>
<dbReference type="InterPro" id="IPR050131">
    <property type="entry name" value="Peptidase_S8_subtilisin-like"/>
</dbReference>
<dbReference type="PROSITE" id="PS00137">
    <property type="entry name" value="SUBTILASE_HIS"/>
    <property type="match status" value="1"/>
</dbReference>
<dbReference type="CDD" id="cd04077">
    <property type="entry name" value="Peptidases_S8_PCSK9_ProteinaseK_like"/>
    <property type="match status" value="1"/>
</dbReference>
<comment type="similarity">
    <text evidence="1 5">Belongs to the peptidase S8 family.</text>
</comment>
<dbReference type="PANTHER" id="PTHR43806">
    <property type="entry name" value="PEPTIDASE S8"/>
    <property type="match status" value="1"/>
</dbReference>
<dbReference type="InterPro" id="IPR036852">
    <property type="entry name" value="Peptidase_S8/S53_dom_sf"/>
</dbReference>
<feature type="domain" description="Peptidase S8/S53" evidence="6">
    <location>
        <begin position="65"/>
        <end position="287"/>
    </location>
</feature>
<dbReference type="GO" id="GO:0005615">
    <property type="term" value="C:extracellular space"/>
    <property type="evidence" value="ECO:0007669"/>
    <property type="project" value="TreeGrafter"/>
</dbReference>
<gene>
    <name evidence="7" type="ORF">HETIRDRAFT_99563</name>
</gene>
<keyword evidence="8" id="KW-1185">Reference proteome</keyword>
<evidence type="ECO:0000256" key="2">
    <source>
        <dbReference type="ARBA" id="ARBA00022670"/>
    </source>
</evidence>
<dbReference type="GO" id="GO:0006508">
    <property type="term" value="P:proteolysis"/>
    <property type="evidence" value="ECO:0007669"/>
    <property type="project" value="UniProtKB-KW"/>
</dbReference>
<dbReference type="Gene3D" id="3.40.50.200">
    <property type="entry name" value="Peptidase S8/S53 domain"/>
    <property type="match status" value="1"/>
</dbReference>
<evidence type="ECO:0000256" key="5">
    <source>
        <dbReference type="PROSITE-ProRule" id="PRU01240"/>
    </source>
</evidence>
<dbReference type="GeneID" id="20678911"/>
<keyword evidence="2 7" id="KW-0645">Protease</keyword>
<evidence type="ECO:0000256" key="3">
    <source>
        <dbReference type="ARBA" id="ARBA00022801"/>
    </source>
</evidence>
<keyword evidence="3" id="KW-0378">Hydrolase</keyword>
<proteinExistence type="inferred from homology"/>
<accession>W4KP58</accession>
<dbReference type="InParanoid" id="W4KP58"/>
<evidence type="ECO:0000313" key="7">
    <source>
        <dbReference type="EMBL" id="ETW87175.1"/>
    </source>
</evidence>
<reference evidence="7 8" key="1">
    <citation type="journal article" date="2012" name="New Phytol.">
        <title>Insight into trade-off between wood decay and parasitism from the genome of a fungal forest pathogen.</title>
        <authorList>
            <person name="Olson A."/>
            <person name="Aerts A."/>
            <person name="Asiegbu F."/>
            <person name="Belbahri L."/>
            <person name="Bouzid O."/>
            <person name="Broberg A."/>
            <person name="Canback B."/>
            <person name="Coutinho P.M."/>
            <person name="Cullen D."/>
            <person name="Dalman K."/>
            <person name="Deflorio G."/>
            <person name="van Diepen L.T."/>
            <person name="Dunand C."/>
            <person name="Duplessis S."/>
            <person name="Durling M."/>
            <person name="Gonthier P."/>
            <person name="Grimwood J."/>
            <person name="Fossdal C.G."/>
            <person name="Hansson D."/>
            <person name="Henrissat B."/>
            <person name="Hietala A."/>
            <person name="Himmelstrand K."/>
            <person name="Hoffmeister D."/>
            <person name="Hogberg N."/>
            <person name="James T.Y."/>
            <person name="Karlsson M."/>
            <person name="Kohler A."/>
            <person name="Kues U."/>
            <person name="Lee Y.H."/>
            <person name="Lin Y.C."/>
            <person name="Lind M."/>
            <person name="Lindquist E."/>
            <person name="Lombard V."/>
            <person name="Lucas S."/>
            <person name="Lunden K."/>
            <person name="Morin E."/>
            <person name="Murat C."/>
            <person name="Park J."/>
            <person name="Raffaello T."/>
            <person name="Rouze P."/>
            <person name="Salamov A."/>
            <person name="Schmutz J."/>
            <person name="Solheim H."/>
            <person name="Stahlberg J."/>
            <person name="Velez H."/>
            <person name="de Vries R.P."/>
            <person name="Wiebenga A."/>
            <person name="Woodward S."/>
            <person name="Yakovlev I."/>
            <person name="Garbelotto M."/>
            <person name="Martin F."/>
            <person name="Grigoriev I.V."/>
            <person name="Stenlid J."/>
        </authorList>
    </citation>
    <scope>NUCLEOTIDE SEQUENCE [LARGE SCALE GENOMIC DNA]</scope>
    <source>
        <strain evidence="7 8">TC 32-1</strain>
    </source>
</reference>
<name>W4KP58_HETIT</name>
<keyword evidence="4" id="KW-0720">Serine protease</keyword>
<dbReference type="GO" id="GO:0004252">
    <property type="term" value="F:serine-type endopeptidase activity"/>
    <property type="evidence" value="ECO:0007669"/>
    <property type="project" value="InterPro"/>
</dbReference>
<dbReference type="STRING" id="747525.W4KP58"/>
<dbReference type="PANTHER" id="PTHR43806:SF11">
    <property type="entry name" value="CEREVISIN-RELATED"/>
    <property type="match status" value="1"/>
</dbReference>
<dbReference type="OrthoDB" id="19448at2759"/>
<dbReference type="eggNOG" id="KOG1153">
    <property type="taxonomic scope" value="Eukaryota"/>
</dbReference>
<dbReference type="Pfam" id="PF00082">
    <property type="entry name" value="Peptidase_S8"/>
    <property type="match status" value="1"/>
</dbReference>
<protein>
    <submittedName>
        <fullName evidence="7">Serine protease S8</fullName>
    </submittedName>
</protein>
<comment type="caution">
    <text evidence="5">Lacks conserved residue(s) required for the propagation of feature annotation.</text>
</comment>
<evidence type="ECO:0000256" key="4">
    <source>
        <dbReference type="ARBA" id="ARBA00022825"/>
    </source>
</evidence>
<evidence type="ECO:0000256" key="1">
    <source>
        <dbReference type="ARBA" id="ARBA00011073"/>
    </source>
</evidence>
<dbReference type="RefSeq" id="XP_009541108.1">
    <property type="nucleotide sequence ID" value="XM_009542813.1"/>
</dbReference>